<reference evidence="1" key="3">
    <citation type="submission" date="2025-09" db="UniProtKB">
        <authorList>
            <consortium name="Ensembl"/>
        </authorList>
    </citation>
    <scope>IDENTIFICATION</scope>
</reference>
<reference evidence="1" key="2">
    <citation type="submission" date="2025-08" db="UniProtKB">
        <authorList>
            <consortium name="Ensembl"/>
        </authorList>
    </citation>
    <scope>IDENTIFICATION</scope>
</reference>
<accession>A0AC11EV83</accession>
<gene>
    <name evidence="1" type="primary">GCDH</name>
</gene>
<sequence>MALRGVYARLLNRGPGLQVFRSWSSATAQTEKGEKTQSRSAKRKDPWLCPSSNSPLVQLSVCPRWVLSQNPRAAQEGGRAPCQILDPTPHMILLGLS</sequence>
<organism evidence="1">
    <name type="scientific">Ovis aries</name>
    <name type="common">Sheep</name>
    <dbReference type="NCBI Taxonomy" id="9940"/>
    <lineage>
        <taxon>Eukaryota</taxon>
        <taxon>Metazoa</taxon>
        <taxon>Chordata</taxon>
        <taxon>Craniata</taxon>
        <taxon>Vertebrata</taxon>
        <taxon>Euteleostomi</taxon>
        <taxon>Mammalia</taxon>
        <taxon>Eutheria</taxon>
        <taxon>Laurasiatheria</taxon>
        <taxon>Artiodactyla</taxon>
        <taxon>Ruminantia</taxon>
        <taxon>Pecora</taxon>
        <taxon>Bovidae</taxon>
        <taxon>Caprinae</taxon>
        <taxon>Ovis</taxon>
    </lineage>
</organism>
<proteinExistence type="predicted"/>
<reference evidence="1" key="1">
    <citation type="submission" date="2020-11" db="EMBL/GenBank/DDBJ databases">
        <authorList>
            <person name="Davenport K.M."/>
            <person name="Bickhart D.M."/>
            <person name="Smith T.P.L."/>
            <person name="Murdoch B.M."/>
            <person name="Rosen B.D."/>
        </authorList>
    </citation>
    <scope>NUCLEOTIDE SEQUENCE [LARGE SCALE GENOMIC DNA]</scope>
    <source>
        <strain evidence="1">OAR_USU_Benz2616</strain>
    </source>
</reference>
<evidence type="ECO:0000313" key="1">
    <source>
        <dbReference type="Ensembl" id="ENSOARP00020063532.1"/>
    </source>
</evidence>
<protein>
    <submittedName>
        <fullName evidence="1">Glutaryl-CoA dehydrogenase</fullName>
    </submittedName>
</protein>
<dbReference type="Ensembl" id="ENSOART00020043490.1">
    <property type="protein sequence ID" value="ENSOARP00020063532.1"/>
    <property type="gene ID" value="ENSOARG00020010253.2"/>
</dbReference>
<name>A0AC11EV83_SHEEP</name>